<keyword evidence="3" id="KW-1185">Reference proteome</keyword>
<dbReference type="OrthoDB" id="443058at2759"/>
<sequence length="946" mass="106160">MSSGTITPLPSEDAEAFAARLLAKEGLMTKDELRALHQLLPKERPVRVGEEVESASSFTVGAYCKGGLVGLRRCTEGMPCTSQVLTRYVRQISPKLSFSAVSLFHGTRTPMHRDSRNAPFPNMVAPITSFKGGQIWVEDCHGSVPEMTPDGLKVGKDLEVAKRPVIFDAYKAFHFTRAWEGERLVVVAYVTDHLDTLKDGEKQVLERQGFQLPAQEAETSEAIELEFGAPPGSTPPGAEPAFKPELCGNRGLPLQAEWEGKQEPLNDVFGLCSPTRWRPADRGATLSPSSMALCRDMYQMCMEFVGRNVSSPKELCEKLATGEVTETPFCDEEMQQLREKWCRRVGGDDWKHCMEIPKGQPFLLKAVARTAEVMGDPDWALPRLPQVFEPKAKWRKFDEDLPEWDRSNYASASLNSQQLLEKFREEVELGRMEASTHGALKQRYGEENLRIASMGAIQKPDGSVRPVHDGTHGVHVNQAIPQHNLLSVPGPGELALLVRQSQEQFETPFALAGDVAAAHRLVLVRERDWGLLACRAEAGSDTVFVNRVGTFGISSASFWWARLFGIIGRMVGRAMLNHFFFQLVFVDDLHANFFGHRKYVNALIWLVLYLMAGTPFAWKKFKGGARIAFIGYELDYAARLVGLSKVRGDWLVQWIKSARESKYVVQTKKFAEFLGRLGFVSRVVYWLKPHLAPLYAWSSATHRCSVGKLPDTVILTLLYIEEALVAKDYKVSPSRVDLSDKPLFFTDAKCEDGLVVLGGWDATCPLCRSRWFSIKVRPHEAPYLFDEEQKSQWASASAELLATLAALYLFGHLGESTRVRQLPVAFSAVTDNKGNESLSKKQSTTKWPLMLINMQLSHLLAQSKIRLALNWRPRGENQLADDLTNSRFSSFNPEFRCFSSFSDLPLELLSKLWETKSQFDALRHSASQQGASQSLSKKRPHERTPW</sequence>
<dbReference type="PANTHER" id="PTHR33050:SF7">
    <property type="entry name" value="RIBONUCLEASE H"/>
    <property type="match status" value="1"/>
</dbReference>
<dbReference type="EMBL" id="CAJNDS010002652">
    <property type="protein sequence ID" value="CAE7556891.1"/>
    <property type="molecule type" value="Genomic_DNA"/>
</dbReference>
<accession>A0A812U093</accession>
<evidence type="ECO:0000313" key="2">
    <source>
        <dbReference type="EMBL" id="CAE7556891.1"/>
    </source>
</evidence>
<protein>
    <submittedName>
        <fullName evidence="2">Uncharacterized protein</fullName>
    </submittedName>
</protein>
<dbReference type="AlphaFoldDB" id="A0A812U093"/>
<dbReference type="PANTHER" id="PTHR33050">
    <property type="entry name" value="REVERSE TRANSCRIPTASE DOMAIN-CONTAINING PROTEIN"/>
    <property type="match status" value="1"/>
</dbReference>
<evidence type="ECO:0000313" key="3">
    <source>
        <dbReference type="Proteomes" id="UP000604046"/>
    </source>
</evidence>
<organism evidence="2 3">
    <name type="scientific">Symbiodinium natans</name>
    <dbReference type="NCBI Taxonomy" id="878477"/>
    <lineage>
        <taxon>Eukaryota</taxon>
        <taxon>Sar</taxon>
        <taxon>Alveolata</taxon>
        <taxon>Dinophyceae</taxon>
        <taxon>Suessiales</taxon>
        <taxon>Symbiodiniaceae</taxon>
        <taxon>Symbiodinium</taxon>
    </lineage>
</organism>
<dbReference type="InterPro" id="IPR052055">
    <property type="entry name" value="Hepadnavirus_pol/RT"/>
</dbReference>
<feature type="compositionally biased region" description="Low complexity" evidence="1">
    <location>
        <begin position="925"/>
        <end position="935"/>
    </location>
</feature>
<name>A0A812U093_9DINO</name>
<feature type="compositionally biased region" description="Basic residues" evidence="1">
    <location>
        <begin position="936"/>
        <end position="946"/>
    </location>
</feature>
<evidence type="ECO:0000256" key="1">
    <source>
        <dbReference type="SAM" id="MobiDB-lite"/>
    </source>
</evidence>
<proteinExistence type="predicted"/>
<feature type="region of interest" description="Disordered" evidence="1">
    <location>
        <begin position="924"/>
        <end position="946"/>
    </location>
</feature>
<comment type="caution">
    <text evidence="2">The sequence shown here is derived from an EMBL/GenBank/DDBJ whole genome shotgun (WGS) entry which is preliminary data.</text>
</comment>
<dbReference type="Proteomes" id="UP000604046">
    <property type="component" value="Unassembled WGS sequence"/>
</dbReference>
<reference evidence="2" key="1">
    <citation type="submission" date="2021-02" db="EMBL/GenBank/DDBJ databases">
        <authorList>
            <person name="Dougan E. K."/>
            <person name="Rhodes N."/>
            <person name="Thang M."/>
            <person name="Chan C."/>
        </authorList>
    </citation>
    <scope>NUCLEOTIDE SEQUENCE</scope>
</reference>
<gene>
    <name evidence="2" type="ORF">SNAT2548_LOCUS31326</name>
</gene>